<name>A0A3Q7H854_SOLLC</name>
<feature type="region of interest" description="Disordered" evidence="1">
    <location>
        <begin position="80"/>
        <end position="101"/>
    </location>
</feature>
<sequence length="101" mass="11241">MVVRLEYVVLIERHSKRDSDSKDIQTEFQEKNYPCILNLNPTPKLDSCLLLSRRSFSSDITTVSNPTTPSLEFPMSFISTSIAGDDPSPPPSATTAVLKPR</sequence>
<dbReference type="Gramene" id="Solyc07g041245.1.1">
    <property type="protein sequence ID" value="Solyc07g041245.1.1"/>
    <property type="gene ID" value="Solyc07g041245.1"/>
</dbReference>
<reference evidence="2" key="1">
    <citation type="journal article" date="2012" name="Nature">
        <title>The tomato genome sequence provides insights into fleshy fruit evolution.</title>
        <authorList>
            <consortium name="Tomato Genome Consortium"/>
        </authorList>
    </citation>
    <scope>NUCLEOTIDE SEQUENCE [LARGE SCALE GENOMIC DNA]</scope>
    <source>
        <strain evidence="2">cv. Heinz 1706</strain>
    </source>
</reference>
<evidence type="ECO:0000313" key="3">
    <source>
        <dbReference type="Proteomes" id="UP000004994"/>
    </source>
</evidence>
<keyword evidence="3" id="KW-1185">Reference proteome</keyword>
<proteinExistence type="predicted"/>
<accession>A0A3Q7H854</accession>
<dbReference type="AlphaFoldDB" id="A0A3Q7H854"/>
<organism evidence="2">
    <name type="scientific">Solanum lycopersicum</name>
    <name type="common">Tomato</name>
    <name type="synonym">Lycopersicon esculentum</name>
    <dbReference type="NCBI Taxonomy" id="4081"/>
    <lineage>
        <taxon>Eukaryota</taxon>
        <taxon>Viridiplantae</taxon>
        <taxon>Streptophyta</taxon>
        <taxon>Embryophyta</taxon>
        <taxon>Tracheophyta</taxon>
        <taxon>Spermatophyta</taxon>
        <taxon>Magnoliopsida</taxon>
        <taxon>eudicotyledons</taxon>
        <taxon>Gunneridae</taxon>
        <taxon>Pentapetalae</taxon>
        <taxon>asterids</taxon>
        <taxon>lamiids</taxon>
        <taxon>Solanales</taxon>
        <taxon>Solanaceae</taxon>
        <taxon>Solanoideae</taxon>
        <taxon>Solaneae</taxon>
        <taxon>Solanum</taxon>
        <taxon>Solanum subgen. Lycopersicon</taxon>
    </lineage>
</organism>
<evidence type="ECO:0000256" key="1">
    <source>
        <dbReference type="SAM" id="MobiDB-lite"/>
    </source>
</evidence>
<dbReference type="Proteomes" id="UP000004994">
    <property type="component" value="Chromosome 7"/>
</dbReference>
<evidence type="ECO:0000313" key="2">
    <source>
        <dbReference type="EnsemblPlants" id="Solyc07g041245.1.1"/>
    </source>
</evidence>
<dbReference type="InParanoid" id="A0A3Q7H854"/>
<dbReference type="EnsemblPlants" id="Solyc07g041245.1.1">
    <property type="protein sequence ID" value="Solyc07g041245.1.1"/>
    <property type="gene ID" value="Solyc07g041245.1"/>
</dbReference>
<protein>
    <submittedName>
        <fullName evidence="2">Uncharacterized protein</fullName>
    </submittedName>
</protein>
<reference evidence="2" key="2">
    <citation type="submission" date="2019-01" db="UniProtKB">
        <authorList>
            <consortium name="EnsemblPlants"/>
        </authorList>
    </citation>
    <scope>IDENTIFICATION</scope>
    <source>
        <strain evidence="2">cv. Heinz 1706</strain>
    </source>
</reference>